<evidence type="ECO:0000313" key="2">
    <source>
        <dbReference type="Proteomes" id="UP000752696"/>
    </source>
</evidence>
<organism evidence="1 2">
    <name type="scientific">Heterotrigona itama</name>
    <dbReference type="NCBI Taxonomy" id="395501"/>
    <lineage>
        <taxon>Eukaryota</taxon>
        <taxon>Metazoa</taxon>
        <taxon>Ecdysozoa</taxon>
        <taxon>Arthropoda</taxon>
        <taxon>Hexapoda</taxon>
        <taxon>Insecta</taxon>
        <taxon>Pterygota</taxon>
        <taxon>Neoptera</taxon>
        <taxon>Endopterygota</taxon>
        <taxon>Hymenoptera</taxon>
        <taxon>Apocrita</taxon>
        <taxon>Aculeata</taxon>
        <taxon>Apoidea</taxon>
        <taxon>Anthophila</taxon>
        <taxon>Apidae</taxon>
        <taxon>Heterotrigona</taxon>
    </lineage>
</organism>
<gene>
    <name evidence="1" type="ORF">MHI_LOCUS179871</name>
</gene>
<accession>A0A6V7H1J8</accession>
<dbReference type="AlphaFoldDB" id="A0A6V7H1J8"/>
<dbReference type="Proteomes" id="UP000752696">
    <property type="component" value="Unassembled WGS sequence"/>
</dbReference>
<proteinExistence type="predicted"/>
<reference evidence="1" key="1">
    <citation type="submission" date="2020-07" db="EMBL/GenBank/DDBJ databases">
        <authorList>
            <person name="Nazaruddin N."/>
        </authorList>
    </citation>
    <scope>NUCLEOTIDE SEQUENCE</scope>
</reference>
<feature type="non-terminal residue" evidence="1">
    <location>
        <position position="1"/>
    </location>
</feature>
<evidence type="ECO:0000313" key="1">
    <source>
        <dbReference type="EMBL" id="CAD1470179.1"/>
    </source>
</evidence>
<comment type="caution">
    <text evidence="1">The sequence shown here is derived from an EMBL/GenBank/DDBJ whole genome shotgun (WGS) entry which is preliminary data.</text>
</comment>
<name>A0A6V7H1J8_9HYME</name>
<protein>
    <submittedName>
        <fullName evidence="1">Uncharacterized protein</fullName>
    </submittedName>
</protein>
<sequence length="54" mass="6246">GCHMPTNNLRSLLNTIPRQFSNVTRIFQVASQSMANYLRKSVTVSEEEHWPRSL</sequence>
<keyword evidence="2" id="KW-1185">Reference proteome</keyword>
<dbReference type="EMBL" id="CAJDYZ010003520">
    <property type="protein sequence ID" value="CAD1470179.1"/>
    <property type="molecule type" value="Genomic_DNA"/>
</dbReference>